<comment type="caution">
    <text evidence="7">Lacks conserved residue(s) required for the propagation of feature annotation.</text>
</comment>
<feature type="non-terminal residue" evidence="9">
    <location>
        <position position="1"/>
    </location>
</feature>
<dbReference type="EMBL" id="AZIM01005150">
    <property type="protein sequence ID" value="ETE59890.1"/>
    <property type="molecule type" value="Genomic_DNA"/>
</dbReference>
<dbReference type="Proteomes" id="UP000018936">
    <property type="component" value="Unassembled WGS sequence"/>
</dbReference>
<dbReference type="PANTHER" id="PTHR11267">
    <property type="entry name" value="T-BOX PROTEIN-RELATED"/>
    <property type="match status" value="1"/>
</dbReference>
<feature type="domain" description="T-box" evidence="8">
    <location>
        <begin position="266"/>
        <end position="290"/>
    </location>
</feature>
<evidence type="ECO:0000256" key="7">
    <source>
        <dbReference type="PROSITE-ProRule" id="PRU00201"/>
    </source>
</evidence>
<dbReference type="GO" id="GO:0000978">
    <property type="term" value="F:RNA polymerase II cis-regulatory region sequence-specific DNA binding"/>
    <property type="evidence" value="ECO:0007669"/>
    <property type="project" value="InterPro"/>
</dbReference>
<dbReference type="GO" id="GO:0005634">
    <property type="term" value="C:nucleus"/>
    <property type="evidence" value="ECO:0007669"/>
    <property type="project" value="UniProtKB-SubCell"/>
</dbReference>
<dbReference type="GO" id="GO:0000981">
    <property type="term" value="F:DNA-binding transcription factor activity, RNA polymerase II-specific"/>
    <property type="evidence" value="ECO:0007669"/>
    <property type="project" value="TreeGrafter"/>
</dbReference>
<comment type="subcellular location">
    <subcellularLocation>
        <location evidence="1 7">Nucleus</location>
    </subcellularLocation>
</comment>
<proteinExistence type="predicted"/>
<keyword evidence="2" id="KW-0217">Developmental protein</keyword>
<dbReference type="PRINTS" id="PR00937">
    <property type="entry name" value="TBOX"/>
</dbReference>
<dbReference type="PROSITE" id="PS01283">
    <property type="entry name" value="TBOX_1"/>
    <property type="match status" value="1"/>
</dbReference>
<evidence type="ECO:0000256" key="6">
    <source>
        <dbReference type="ARBA" id="ARBA00023242"/>
    </source>
</evidence>
<keyword evidence="10" id="KW-1185">Reference proteome</keyword>
<gene>
    <name evidence="9" type="primary">TBX6L</name>
    <name evidence="9" type="ORF">L345_14380</name>
</gene>
<evidence type="ECO:0000313" key="10">
    <source>
        <dbReference type="Proteomes" id="UP000018936"/>
    </source>
</evidence>
<dbReference type="InterPro" id="IPR001699">
    <property type="entry name" value="TF_T-box"/>
</dbReference>
<evidence type="ECO:0000256" key="4">
    <source>
        <dbReference type="ARBA" id="ARBA00023125"/>
    </source>
</evidence>
<dbReference type="InterPro" id="IPR018186">
    <property type="entry name" value="TF_T-box_CS"/>
</dbReference>
<dbReference type="SUPFAM" id="SSF49417">
    <property type="entry name" value="p53-like transcription factors"/>
    <property type="match status" value="1"/>
</dbReference>
<keyword evidence="4 7" id="KW-0238">DNA-binding</keyword>
<dbReference type="GO" id="GO:0045893">
    <property type="term" value="P:positive regulation of DNA-templated transcription"/>
    <property type="evidence" value="ECO:0007669"/>
    <property type="project" value="InterPro"/>
</dbReference>
<keyword evidence="5" id="KW-0804">Transcription</keyword>
<evidence type="ECO:0000256" key="1">
    <source>
        <dbReference type="ARBA" id="ARBA00004123"/>
    </source>
</evidence>
<protein>
    <submittedName>
        <fullName evidence="9">T-box-containing protein</fullName>
    </submittedName>
</protein>
<dbReference type="AlphaFoldDB" id="V8NCR8"/>
<dbReference type="Gene3D" id="2.60.40.820">
    <property type="entry name" value="Transcription factor, T-box"/>
    <property type="match status" value="1"/>
</dbReference>
<evidence type="ECO:0000256" key="2">
    <source>
        <dbReference type="ARBA" id="ARBA00022473"/>
    </source>
</evidence>
<sequence>MPATPCGFTGSRSGSVAGTDFQAQSAPLEASSTPPHSSVAVTLEEPDLWAKFHHAGTEMIITRTGRRMFPQFKIKITGLIPYAKYLMLVDFVPTDNFRYKWNKDQWEIAGKAEPQPPCQTYIHPDSPALGSHWMKEPLSFQKLKLTNNTLDQQGHVILHSMHRYKPRFHVMQADGLFSTCCSVFYSFSFPETVFTSVTTYQNEKVGRCLCLQEAAQDNQSRPWEGGSLGCGWALGLVLREATCLGLLLVTGGPASETKSSLGVQVLSASLSPKITKLKIYNNPFAKGFREHGKNVRPRERTGRGRNPAKVAKMAAPQLPAGEGVAVGSCAKGKAKGSLTARGPTWLSGPSSLLKIPAWGVSGEQQEGLSAATSSSQAHRFPAAGEVSLPAPSKDLSTFNEFWVRPQQLDFPMAPERDPKPHESLAATPLLPFWQDAGVTGHVEEPAGKPKPQGLALYAPDQSFSQWVVPPPSDYRARSYAAFSAGSSGSAARGRADWSQCPLFPYACW</sequence>
<dbReference type="PROSITE" id="PS50252">
    <property type="entry name" value="TBOX_3"/>
    <property type="match status" value="2"/>
</dbReference>
<feature type="domain" description="T-box" evidence="8">
    <location>
        <begin position="43"/>
        <end position="205"/>
    </location>
</feature>
<dbReference type="SMART" id="SM00425">
    <property type="entry name" value="TBOX"/>
    <property type="match status" value="1"/>
</dbReference>
<dbReference type="GO" id="GO:0001708">
    <property type="term" value="P:cell fate specification"/>
    <property type="evidence" value="ECO:0007669"/>
    <property type="project" value="TreeGrafter"/>
</dbReference>
<dbReference type="OrthoDB" id="7442607at2759"/>
<evidence type="ECO:0000259" key="8">
    <source>
        <dbReference type="PROSITE" id="PS50252"/>
    </source>
</evidence>
<accession>V8NCR8</accession>
<comment type="caution">
    <text evidence="9">The sequence shown here is derived from an EMBL/GenBank/DDBJ whole genome shotgun (WGS) entry which is preliminary data.</text>
</comment>
<dbReference type="InterPro" id="IPR008967">
    <property type="entry name" value="p53-like_TF_DNA-bd_sf"/>
</dbReference>
<keyword evidence="3" id="KW-0805">Transcription regulation</keyword>
<organism evidence="9 10">
    <name type="scientific">Ophiophagus hannah</name>
    <name type="common">King cobra</name>
    <name type="synonym">Naja hannah</name>
    <dbReference type="NCBI Taxonomy" id="8665"/>
    <lineage>
        <taxon>Eukaryota</taxon>
        <taxon>Metazoa</taxon>
        <taxon>Chordata</taxon>
        <taxon>Craniata</taxon>
        <taxon>Vertebrata</taxon>
        <taxon>Euteleostomi</taxon>
        <taxon>Lepidosauria</taxon>
        <taxon>Squamata</taxon>
        <taxon>Bifurcata</taxon>
        <taxon>Unidentata</taxon>
        <taxon>Episquamata</taxon>
        <taxon>Toxicofera</taxon>
        <taxon>Serpentes</taxon>
        <taxon>Colubroidea</taxon>
        <taxon>Elapidae</taxon>
        <taxon>Elapinae</taxon>
        <taxon>Ophiophagus</taxon>
    </lineage>
</organism>
<dbReference type="GO" id="GO:0000785">
    <property type="term" value="C:chromatin"/>
    <property type="evidence" value="ECO:0007669"/>
    <property type="project" value="TreeGrafter"/>
</dbReference>
<dbReference type="PANTHER" id="PTHR11267:SF200">
    <property type="entry name" value="MGA, MAX DIMERIZATION PROTEIN"/>
    <property type="match status" value="1"/>
</dbReference>
<dbReference type="FunFam" id="2.60.40.820:FF:000007">
    <property type="entry name" value="T-box transcription factor"/>
    <property type="match status" value="1"/>
</dbReference>
<dbReference type="GO" id="GO:0009653">
    <property type="term" value="P:anatomical structure morphogenesis"/>
    <property type="evidence" value="ECO:0007669"/>
    <property type="project" value="UniProtKB-ARBA"/>
</dbReference>
<evidence type="ECO:0000256" key="3">
    <source>
        <dbReference type="ARBA" id="ARBA00023015"/>
    </source>
</evidence>
<reference evidence="9 10" key="1">
    <citation type="journal article" date="2013" name="Proc. Natl. Acad. Sci. U.S.A.">
        <title>The king cobra genome reveals dynamic gene evolution and adaptation in the snake venom system.</title>
        <authorList>
            <person name="Vonk F.J."/>
            <person name="Casewell N.R."/>
            <person name="Henkel C.V."/>
            <person name="Heimberg A.M."/>
            <person name="Jansen H.J."/>
            <person name="McCleary R.J."/>
            <person name="Kerkkamp H.M."/>
            <person name="Vos R.A."/>
            <person name="Guerreiro I."/>
            <person name="Calvete J.J."/>
            <person name="Wuster W."/>
            <person name="Woods A.E."/>
            <person name="Logan J.M."/>
            <person name="Harrison R.A."/>
            <person name="Castoe T.A."/>
            <person name="de Koning A.P."/>
            <person name="Pollock D.D."/>
            <person name="Yandell M."/>
            <person name="Calderon D."/>
            <person name="Renjifo C."/>
            <person name="Currier R.B."/>
            <person name="Salgado D."/>
            <person name="Pla D."/>
            <person name="Sanz L."/>
            <person name="Hyder A.S."/>
            <person name="Ribeiro J.M."/>
            <person name="Arntzen J.W."/>
            <person name="van den Thillart G.E."/>
            <person name="Boetzer M."/>
            <person name="Pirovano W."/>
            <person name="Dirks R.P."/>
            <person name="Spaink H.P."/>
            <person name="Duboule D."/>
            <person name="McGlinn E."/>
            <person name="Kini R.M."/>
            <person name="Richardson M.K."/>
        </authorList>
    </citation>
    <scope>NUCLEOTIDE SEQUENCE</scope>
    <source>
        <tissue evidence="9">Blood</tissue>
    </source>
</reference>
<evidence type="ECO:0000256" key="5">
    <source>
        <dbReference type="ARBA" id="ARBA00023163"/>
    </source>
</evidence>
<dbReference type="Pfam" id="PF00907">
    <property type="entry name" value="T-box"/>
    <property type="match status" value="1"/>
</dbReference>
<dbReference type="InterPro" id="IPR046360">
    <property type="entry name" value="T-box_DNA-bd"/>
</dbReference>
<keyword evidence="6 7" id="KW-0539">Nucleus</keyword>
<evidence type="ECO:0000313" key="9">
    <source>
        <dbReference type="EMBL" id="ETE59890.1"/>
    </source>
</evidence>
<dbReference type="InterPro" id="IPR036960">
    <property type="entry name" value="T-box_sf"/>
</dbReference>
<name>V8NCR8_OPHHA</name>